<proteinExistence type="predicted"/>
<dbReference type="EMBL" id="JARKIB010000134">
    <property type="protein sequence ID" value="KAJ7734100.1"/>
    <property type="molecule type" value="Genomic_DNA"/>
</dbReference>
<comment type="caution">
    <text evidence="1">The sequence shown here is derived from an EMBL/GenBank/DDBJ whole genome shotgun (WGS) entry which is preliminary data.</text>
</comment>
<accession>A0AAD7I511</accession>
<protein>
    <submittedName>
        <fullName evidence="1">Uncharacterized protein</fullName>
    </submittedName>
</protein>
<evidence type="ECO:0000313" key="2">
    <source>
        <dbReference type="Proteomes" id="UP001215598"/>
    </source>
</evidence>
<name>A0AAD7I511_9AGAR</name>
<keyword evidence="2" id="KW-1185">Reference proteome</keyword>
<evidence type="ECO:0000313" key="1">
    <source>
        <dbReference type="EMBL" id="KAJ7734100.1"/>
    </source>
</evidence>
<sequence>MTACVIFANSANLFASTCAGLFARMFDTPYNVQLVLNGDSLELSGELQLWDPPANATHAVSLLWDDRLQDTNNVTLRYETLRTSAGGRHTAAWYAFGPTPAIGFETIDPAVGINNMRFVVNGKLEDQSGVGFVVHDDIVFAKTSCHNSGTTTGRFDVAVDVPPPSQPAQPTRNQTYYTIWSVNITNALNQYTIAAEVGGVTIQRNVPVSPFSFAAC</sequence>
<organism evidence="1 2">
    <name type="scientific">Mycena metata</name>
    <dbReference type="NCBI Taxonomy" id="1033252"/>
    <lineage>
        <taxon>Eukaryota</taxon>
        <taxon>Fungi</taxon>
        <taxon>Dikarya</taxon>
        <taxon>Basidiomycota</taxon>
        <taxon>Agaricomycotina</taxon>
        <taxon>Agaricomycetes</taxon>
        <taxon>Agaricomycetidae</taxon>
        <taxon>Agaricales</taxon>
        <taxon>Marasmiineae</taxon>
        <taxon>Mycenaceae</taxon>
        <taxon>Mycena</taxon>
    </lineage>
</organism>
<gene>
    <name evidence="1" type="ORF">B0H16DRAFT_1731935</name>
</gene>
<dbReference type="Proteomes" id="UP001215598">
    <property type="component" value="Unassembled WGS sequence"/>
</dbReference>
<reference evidence="1" key="1">
    <citation type="submission" date="2023-03" db="EMBL/GenBank/DDBJ databases">
        <title>Massive genome expansion in bonnet fungi (Mycena s.s.) driven by repeated elements and novel gene families across ecological guilds.</title>
        <authorList>
            <consortium name="Lawrence Berkeley National Laboratory"/>
            <person name="Harder C.B."/>
            <person name="Miyauchi S."/>
            <person name="Viragh M."/>
            <person name="Kuo A."/>
            <person name="Thoen E."/>
            <person name="Andreopoulos B."/>
            <person name="Lu D."/>
            <person name="Skrede I."/>
            <person name="Drula E."/>
            <person name="Henrissat B."/>
            <person name="Morin E."/>
            <person name="Kohler A."/>
            <person name="Barry K."/>
            <person name="LaButti K."/>
            <person name="Morin E."/>
            <person name="Salamov A."/>
            <person name="Lipzen A."/>
            <person name="Mereny Z."/>
            <person name="Hegedus B."/>
            <person name="Baldrian P."/>
            <person name="Stursova M."/>
            <person name="Weitz H."/>
            <person name="Taylor A."/>
            <person name="Grigoriev I.V."/>
            <person name="Nagy L.G."/>
            <person name="Martin F."/>
            <person name="Kauserud H."/>
        </authorList>
    </citation>
    <scope>NUCLEOTIDE SEQUENCE</scope>
    <source>
        <strain evidence="1">CBHHK182m</strain>
    </source>
</reference>
<dbReference type="AlphaFoldDB" id="A0AAD7I511"/>